<gene>
    <name evidence="2" type="ORF">IPF_6063</name>
</gene>
<sequence length="136" mass="15844">MILDKFLNLKGTSIQGYLHLENIGIVCQIESKNQKAICPRCGLESDKLHQNHRHLVKDLPISGQPVYLQVNRRQFKCDNCRKPFSEELDFVAKKRTYTKRLAKNILEQLKEGDILNVSRRNDVTERRDSKNDRGHS</sequence>
<dbReference type="InterPro" id="IPR047951">
    <property type="entry name" value="Transpos_ISL3"/>
</dbReference>
<proteinExistence type="predicted"/>
<dbReference type="PANTHER" id="PTHR33498:SF1">
    <property type="entry name" value="TRANSPOSASE FOR INSERTION SEQUENCE ELEMENT IS1557"/>
    <property type="match status" value="1"/>
</dbReference>
<organism evidence="2">
    <name type="scientific">Microcystis aeruginosa (strain PCC 7806)</name>
    <dbReference type="NCBI Taxonomy" id="267872"/>
    <lineage>
        <taxon>Bacteria</taxon>
        <taxon>Bacillati</taxon>
        <taxon>Cyanobacteriota</taxon>
        <taxon>Cyanophyceae</taxon>
        <taxon>Oscillatoriophycideae</taxon>
        <taxon>Chroococcales</taxon>
        <taxon>Microcystaceae</taxon>
        <taxon>Microcystis</taxon>
    </lineage>
</organism>
<accession>A8YMM9</accession>
<dbReference type="EMBL" id="AM778957">
    <property type="protein sequence ID" value="CAO91463.1"/>
    <property type="molecule type" value="Genomic_DNA"/>
</dbReference>
<dbReference type="InterPro" id="IPR029261">
    <property type="entry name" value="Transposase_Znf"/>
</dbReference>
<protein>
    <recommendedName>
        <fullName evidence="1">Transposase IS204/IS1001/IS1096/IS1165 zinc-finger domain-containing protein</fullName>
    </recommendedName>
</protein>
<evidence type="ECO:0000259" key="1">
    <source>
        <dbReference type="Pfam" id="PF14690"/>
    </source>
</evidence>
<evidence type="ECO:0000313" key="2">
    <source>
        <dbReference type="EMBL" id="CAO91463.1"/>
    </source>
</evidence>
<name>A8YMM9_MICA7</name>
<feature type="domain" description="Transposase IS204/IS1001/IS1096/IS1165 zinc-finger" evidence="1">
    <location>
        <begin position="36"/>
        <end position="80"/>
    </location>
</feature>
<dbReference type="Pfam" id="PF14690">
    <property type="entry name" value="Zn_ribbon_ISL3"/>
    <property type="match status" value="1"/>
</dbReference>
<dbReference type="PANTHER" id="PTHR33498">
    <property type="entry name" value="TRANSPOSASE FOR INSERTION SEQUENCE ELEMENT IS1557"/>
    <property type="match status" value="1"/>
</dbReference>
<reference evidence="2" key="1">
    <citation type="submission" date="2007-08" db="EMBL/GenBank/DDBJ databases">
        <authorList>
            <person name="Frangeul L."/>
        </authorList>
    </citation>
    <scope>NUCLEOTIDE SEQUENCE</scope>
    <source>
        <strain evidence="2">PCC 7806</strain>
    </source>
</reference>
<dbReference type="AlphaFoldDB" id="A8YMM9"/>